<dbReference type="OrthoDB" id="1937614at2759"/>
<reference evidence="2" key="1">
    <citation type="submission" date="2020-01" db="EMBL/GenBank/DDBJ databases">
        <title>Genome sequence of Kobresia littledalei, the first chromosome-level genome in the family Cyperaceae.</title>
        <authorList>
            <person name="Qu G."/>
        </authorList>
    </citation>
    <scope>NUCLEOTIDE SEQUENCE</scope>
    <source>
        <strain evidence="2">C.B.Clarke</strain>
        <tissue evidence="2">Leaf</tissue>
    </source>
</reference>
<dbReference type="EMBL" id="SWLB01000023">
    <property type="protein sequence ID" value="KAF3323256.1"/>
    <property type="molecule type" value="Genomic_DNA"/>
</dbReference>
<gene>
    <name evidence="2" type="ORF">FCM35_KLT11987</name>
</gene>
<evidence type="ECO:0000313" key="3">
    <source>
        <dbReference type="Proteomes" id="UP000623129"/>
    </source>
</evidence>
<evidence type="ECO:0000256" key="1">
    <source>
        <dbReference type="SAM" id="MobiDB-lite"/>
    </source>
</evidence>
<sequence length="213" mass="24667">MEKAKKGRNRDTKRHNPLPFGAHQNAMPLMEIPPIIQNGYPYQYRYHQSCPALLPLPLSLPLPPPFLLYVPPAAPLYYEHNSHKWRTNGQNGLRKQRPVQNQVLGPTEAHFDPIPLRREVELPQNLTNFQNKISHIDLTEVAVVRRPDSGGTEGPVIPLLVNHFLVQFDPTQRIFHYDVNISPRPSLKRNRKNDKTKIGRREYRPLVRLYAGF</sequence>
<accession>A0A833QPF1</accession>
<proteinExistence type="predicted"/>
<feature type="region of interest" description="Disordered" evidence="1">
    <location>
        <begin position="1"/>
        <end position="22"/>
    </location>
</feature>
<comment type="caution">
    <text evidence="2">The sequence shown here is derived from an EMBL/GenBank/DDBJ whole genome shotgun (WGS) entry which is preliminary data.</text>
</comment>
<name>A0A833QPF1_9POAL</name>
<dbReference type="AlphaFoldDB" id="A0A833QPF1"/>
<protein>
    <submittedName>
        <fullName evidence="2">Protein argonaute 7</fullName>
    </submittedName>
</protein>
<keyword evidence="3" id="KW-1185">Reference proteome</keyword>
<feature type="compositionally biased region" description="Basic residues" evidence="1">
    <location>
        <begin position="1"/>
        <end position="16"/>
    </location>
</feature>
<organism evidence="2 3">
    <name type="scientific">Carex littledalei</name>
    <dbReference type="NCBI Taxonomy" id="544730"/>
    <lineage>
        <taxon>Eukaryota</taxon>
        <taxon>Viridiplantae</taxon>
        <taxon>Streptophyta</taxon>
        <taxon>Embryophyta</taxon>
        <taxon>Tracheophyta</taxon>
        <taxon>Spermatophyta</taxon>
        <taxon>Magnoliopsida</taxon>
        <taxon>Liliopsida</taxon>
        <taxon>Poales</taxon>
        <taxon>Cyperaceae</taxon>
        <taxon>Cyperoideae</taxon>
        <taxon>Cariceae</taxon>
        <taxon>Carex</taxon>
        <taxon>Carex subgen. Euthyceras</taxon>
    </lineage>
</organism>
<dbReference type="Proteomes" id="UP000623129">
    <property type="component" value="Unassembled WGS sequence"/>
</dbReference>
<evidence type="ECO:0000313" key="2">
    <source>
        <dbReference type="EMBL" id="KAF3323256.1"/>
    </source>
</evidence>